<feature type="transmembrane region" description="Helical" evidence="8">
    <location>
        <begin position="80"/>
        <end position="97"/>
    </location>
</feature>
<reference evidence="10" key="1">
    <citation type="submission" date="2018-12" db="EMBL/GenBank/DDBJ databases">
        <authorList>
            <person name="Will S."/>
            <person name="Neumann-Schaal M."/>
            <person name="Henke P."/>
        </authorList>
    </citation>
    <scope>NUCLEOTIDE SEQUENCE</scope>
    <source>
        <strain evidence="10">PCC 7102</strain>
    </source>
</reference>
<keyword evidence="11" id="KW-1185">Reference proteome</keyword>
<feature type="transmembrane region" description="Helical" evidence="8">
    <location>
        <begin position="155"/>
        <end position="171"/>
    </location>
</feature>
<comment type="subcellular location">
    <subcellularLocation>
        <location evidence="1">Cell membrane</location>
        <topology evidence="1">Multi-pass membrane protein</topology>
    </subcellularLocation>
</comment>
<feature type="transmembrane region" description="Helical" evidence="8">
    <location>
        <begin position="183"/>
        <end position="205"/>
    </location>
</feature>
<keyword evidence="4 10" id="KW-0808">Transferase</keyword>
<organism evidence="10 11">
    <name type="scientific">Dulcicalothrix desertica PCC 7102</name>
    <dbReference type="NCBI Taxonomy" id="232991"/>
    <lineage>
        <taxon>Bacteria</taxon>
        <taxon>Bacillati</taxon>
        <taxon>Cyanobacteriota</taxon>
        <taxon>Cyanophyceae</taxon>
        <taxon>Nostocales</taxon>
        <taxon>Calotrichaceae</taxon>
        <taxon>Dulcicalothrix</taxon>
    </lineage>
</organism>
<dbReference type="GO" id="GO:0010041">
    <property type="term" value="P:response to iron(III) ion"/>
    <property type="evidence" value="ECO:0007669"/>
    <property type="project" value="TreeGrafter"/>
</dbReference>
<feature type="transmembrane region" description="Helical" evidence="8">
    <location>
        <begin position="263"/>
        <end position="281"/>
    </location>
</feature>
<keyword evidence="2" id="KW-1003">Cell membrane</keyword>
<accession>A0A3S1APB4</accession>
<evidence type="ECO:0000313" key="11">
    <source>
        <dbReference type="Proteomes" id="UP000271624"/>
    </source>
</evidence>
<keyword evidence="3" id="KW-0328">Glycosyltransferase</keyword>
<evidence type="ECO:0000256" key="8">
    <source>
        <dbReference type="SAM" id="Phobius"/>
    </source>
</evidence>
<evidence type="ECO:0000256" key="5">
    <source>
        <dbReference type="ARBA" id="ARBA00022692"/>
    </source>
</evidence>
<gene>
    <name evidence="10" type="primary">arnT</name>
    <name evidence="10" type="ORF">DSM106972_033020</name>
</gene>
<protein>
    <submittedName>
        <fullName evidence="10">Glycosyl transferase</fullName>
    </submittedName>
</protein>
<evidence type="ECO:0000313" key="10">
    <source>
        <dbReference type="EMBL" id="RUT06096.1"/>
    </source>
</evidence>
<feature type="transmembrane region" description="Helical" evidence="8">
    <location>
        <begin position="241"/>
        <end position="256"/>
    </location>
</feature>
<feature type="transmembrane region" description="Helical" evidence="8">
    <location>
        <begin position="287"/>
        <end position="304"/>
    </location>
</feature>
<keyword evidence="5 8" id="KW-0812">Transmembrane</keyword>
<comment type="caution">
    <text evidence="10">The sequence shown here is derived from an EMBL/GenBank/DDBJ whole genome shotgun (WGS) entry which is preliminary data.</text>
</comment>
<sequence length="496" mass="56683">MAHDEGLYATRARFMFDSGEWIHPWNSPHHKTPGIYWIIALFYKLFGVNELSVRLPSMILGTLSIFILYEIGKIILDRKIAWLAAAIFSVEFLWLQYCRLGTPDVSMVFLVLSGILLLLKAELYPKQYSKRYLTYNLLCFLSGICFGLGLLVRSFMIILPIIALIPFLISLQRQHSLLKNPYLYIGFIVGLIPTVIWLWLSYLHYGNGSIFQLLDFVFQVGSTERHGNGIIFYMWNVPAKSFPWFFFALFGLFLIIRRPQAKYKSILVGFPVILFIELSLISTRLSHYSLCLFPFIALLAAVGLDALTQVKIIKGYVSYSFGIIGILLLFAGIITLFIDDLEIHKYTTLIIVLGAGWLILPIVWIQRHRFDTHAFYQYWLAGWLIPVWFGLAVLGYIGAFNDYNPEFRKFIENETVAPIIQSSPISLVDVGGKTGVLINFYTKNIAARVNTLKEVSPNNYAWIEESKINEPINSHVPYRAIGTVKGYSLVQVIENP</sequence>
<keyword evidence="6 8" id="KW-1133">Transmembrane helix</keyword>
<dbReference type="PANTHER" id="PTHR33908">
    <property type="entry name" value="MANNOSYLTRANSFERASE YKCB-RELATED"/>
    <property type="match status" value="1"/>
</dbReference>
<feature type="transmembrane region" description="Helical" evidence="8">
    <location>
        <begin position="378"/>
        <end position="399"/>
    </location>
</feature>
<dbReference type="Proteomes" id="UP000271624">
    <property type="component" value="Unassembled WGS sequence"/>
</dbReference>
<evidence type="ECO:0000256" key="1">
    <source>
        <dbReference type="ARBA" id="ARBA00004651"/>
    </source>
</evidence>
<evidence type="ECO:0000256" key="2">
    <source>
        <dbReference type="ARBA" id="ARBA00022475"/>
    </source>
</evidence>
<dbReference type="InterPro" id="IPR050297">
    <property type="entry name" value="LipidA_mod_glycosyltrf_83"/>
</dbReference>
<evidence type="ECO:0000256" key="4">
    <source>
        <dbReference type="ARBA" id="ARBA00022679"/>
    </source>
</evidence>
<dbReference type="Pfam" id="PF13231">
    <property type="entry name" value="PMT_2"/>
    <property type="match status" value="1"/>
</dbReference>
<feature type="domain" description="Glycosyltransferase RgtA/B/C/D-like" evidence="9">
    <location>
        <begin position="31"/>
        <end position="197"/>
    </location>
</feature>
<keyword evidence="7 8" id="KW-0472">Membrane</keyword>
<feature type="transmembrane region" description="Helical" evidence="8">
    <location>
        <begin position="344"/>
        <end position="366"/>
    </location>
</feature>
<reference evidence="10" key="2">
    <citation type="journal article" date="2019" name="Genome Biol. Evol.">
        <title>Day and night: Metabolic profiles and evolutionary relationships of six axenic non-marine cyanobacteria.</title>
        <authorList>
            <person name="Will S.E."/>
            <person name="Henke P."/>
            <person name="Boedeker C."/>
            <person name="Huang S."/>
            <person name="Brinkmann H."/>
            <person name="Rohde M."/>
            <person name="Jarek M."/>
            <person name="Friedl T."/>
            <person name="Seufert S."/>
            <person name="Schumacher M."/>
            <person name="Overmann J."/>
            <person name="Neumann-Schaal M."/>
            <person name="Petersen J."/>
        </authorList>
    </citation>
    <scope>NUCLEOTIDE SEQUENCE [LARGE SCALE GENOMIC DNA]</scope>
    <source>
        <strain evidence="10">PCC 7102</strain>
    </source>
</reference>
<dbReference type="PANTHER" id="PTHR33908:SF3">
    <property type="entry name" value="UNDECAPRENYL PHOSPHATE-ALPHA-4-AMINO-4-DEOXY-L-ARABINOSE ARABINOSYL TRANSFERASE"/>
    <property type="match status" value="1"/>
</dbReference>
<dbReference type="GO" id="GO:0009103">
    <property type="term" value="P:lipopolysaccharide biosynthetic process"/>
    <property type="evidence" value="ECO:0007669"/>
    <property type="project" value="UniProtKB-ARBA"/>
</dbReference>
<feature type="transmembrane region" description="Helical" evidence="8">
    <location>
        <begin position="51"/>
        <end position="68"/>
    </location>
</feature>
<dbReference type="EMBL" id="RSCL01000007">
    <property type="protein sequence ID" value="RUT06096.1"/>
    <property type="molecule type" value="Genomic_DNA"/>
</dbReference>
<evidence type="ECO:0000256" key="7">
    <source>
        <dbReference type="ARBA" id="ARBA00023136"/>
    </source>
</evidence>
<evidence type="ECO:0000256" key="6">
    <source>
        <dbReference type="ARBA" id="ARBA00022989"/>
    </source>
</evidence>
<feature type="transmembrane region" description="Helical" evidence="8">
    <location>
        <begin position="103"/>
        <end position="120"/>
    </location>
</feature>
<evidence type="ECO:0000256" key="3">
    <source>
        <dbReference type="ARBA" id="ARBA00022676"/>
    </source>
</evidence>
<evidence type="ECO:0000259" key="9">
    <source>
        <dbReference type="Pfam" id="PF13231"/>
    </source>
</evidence>
<feature type="transmembrane region" description="Helical" evidence="8">
    <location>
        <begin position="132"/>
        <end position="149"/>
    </location>
</feature>
<dbReference type="AlphaFoldDB" id="A0A3S1APB4"/>
<feature type="transmembrane region" description="Helical" evidence="8">
    <location>
        <begin position="316"/>
        <end position="338"/>
    </location>
</feature>
<dbReference type="GO" id="GO:0016763">
    <property type="term" value="F:pentosyltransferase activity"/>
    <property type="evidence" value="ECO:0007669"/>
    <property type="project" value="TreeGrafter"/>
</dbReference>
<proteinExistence type="predicted"/>
<name>A0A3S1APB4_9CYAN</name>
<dbReference type="GO" id="GO:0005886">
    <property type="term" value="C:plasma membrane"/>
    <property type="evidence" value="ECO:0007669"/>
    <property type="project" value="UniProtKB-SubCell"/>
</dbReference>
<dbReference type="InterPro" id="IPR038731">
    <property type="entry name" value="RgtA/B/C-like"/>
</dbReference>